<accession>A0A0E3ZUA2</accession>
<dbReference type="InterPro" id="IPR027848">
    <property type="entry name" value="DUF4494"/>
</dbReference>
<feature type="region of interest" description="Disordered" evidence="1">
    <location>
        <begin position="160"/>
        <end position="203"/>
    </location>
</feature>
<dbReference type="EMBL" id="CP010429">
    <property type="protein sequence ID" value="AKD55053.1"/>
    <property type="molecule type" value="Genomic_DNA"/>
</dbReference>
<dbReference type="KEGG" id="srd:SD10_09180"/>
<dbReference type="OrthoDB" id="954784at2"/>
<evidence type="ECO:0000313" key="3">
    <source>
        <dbReference type="Proteomes" id="UP000033054"/>
    </source>
</evidence>
<dbReference type="PATRIC" id="fig|1379870.5.peg.1999"/>
<organism evidence="2 3">
    <name type="scientific">Spirosoma radiotolerans</name>
    <dbReference type="NCBI Taxonomy" id="1379870"/>
    <lineage>
        <taxon>Bacteria</taxon>
        <taxon>Pseudomonadati</taxon>
        <taxon>Bacteroidota</taxon>
        <taxon>Cytophagia</taxon>
        <taxon>Cytophagales</taxon>
        <taxon>Cytophagaceae</taxon>
        <taxon>Spirosoma</taxon>
    </lineage>
</organism>
<reference evidence="2 3" key="1">
    <citation type="journal article" date="2014" name="Curr. Microbiol.">
        <title>Spirosoma radiotolerans sp. nov., a gamma-radiation-resistant bacterium isolated from gamma ray-irradiated soil.</title>
        <authorList>
            <person name="Lee J.J."/>
            <person name="Srinivasan S."/>
            <person name="Lim S."/>
            <person name="Joe M."/>
            <person name="Im S."/>
            <person name="Bae S.I."/>
            <person name="Park K.R."/>
            <person name="Han J.H."/>
            <person name="Park S.H."/>
            <person name="Joo B.M."/>
            <person name="Park S.J."/>
            <person name="Kim M.K."/>
        </authorList>
    </citation>
    <scope>NUCLEOTIDE SEQUENCE [LARGE SCALE GENOMIC DNA]</scope>
    <source>
        <strain evidence="2 3">DG5A</strain>
    </source>
</reference>
<evidence type="ECO:0000256" key="1">
    <source>
        <dbReference type="SAM" id="MobiDB-lite"/>
    </source>
</evidence>
<sequence length="203" mass="23759">MLTWYQSKVKYEIEANEKRKMISELYLYEAVNFGDVELQCYEHLKSRIKDPDVDAINKAPFSAVVFYSGTTDEWLTDPFYRIGIKWGDDKDLYLIPARDPEQAIERALKYHGSAEKIHVNEIKKTEILAVWHPHNELWQGDWHNRMERLKLAHKHSPDYNQTEMFDTDGKANQEGSTAKTDARRTKKSVTITFRKHNGDPVDA</sequence>
<dbReference type="RefSeq" id="WP_046573533.1">
    <property type="nucleotide sequence ID" value="NZ_CP010429.1"/>
</dbReference>
<protein>
    <submittedName>
        <fullName evidence="2">Uncharacterized protein</fullName>
    </submittedName>
</protein>
<dbReference type="Proteomes" id="UP000033054">
    <property type="component" value="Chromosome"/>
</dbReference>
<name>A0A0E3ZUA2_9BACT</name>
<evidence type="ECO:0000313" key="2">
    <source>
        <dbReference type="EMBL" id="AKD55053.1"/>
    </source>
</evidence>
<dbReference type="Pfam" id="PF14902">
    <property type="entry name" value="DUF4494"/>
    <property type="match status" value="1"/>
</dbReference>
<dbReference type="STRING" id="1379870.SD10_09180"/>
<proteinExistence type="predicted"/>
<dbReference type="AlphaFoldDB" id="A0A0E3ZUA2"/>
<keyword evidence="3" id="KW-1185">Reference proteome</keyword>
<dbReference type="HOGENOM" id="CLU_1348227_0_0_10"/>
<gene>
    <name evidence="2" type="ORF">SD10_09180</name>
</gene>